<keyword evidence="6" id="KW-1185">Reference proteome</keyword>
<protein>
    <recommendedName>
        <fullName evidence="3">Carboxylic ester hydrolase</fullName>
        <ecNumber evidence="3">3.1.1.-</ecNumber>
    </recommendedName>
</protein>
<dbReference type="GO" id="GO:0016787">
    <property type="term" value="F:hydrolase activity"/>
    <property type="evidence" value="ECO:0007669"/>
    <property type="project" value="UniProtKB-KW"/>
</dbReference>
<evidence type="ECO:0000256" key="3">
    <source>
        <dbReference type="RuleBase" id="RU361235"/>
    </source>
</evidence>
<keyword evidence="3" id="KW-0732">Signal</keyword>
<comment type="caution">
    <text evidence="5">The sequence shown here is derived from an EMBL/GenBank/DDBJ whole genome shotgun (WGS) entry which is preliminary data.</text>
</comment>
<evidence type="ECO:0000256" key="2">
    <source>
        <dbReference type="ARBA" id="ARBA00022801"/>
    </source>
</evidence>
<feature type="domain" description="Carboxylesterase type B" evidence="4">
    <location>
        <begin position="31"/>
        <end position="340"/>
    </location>
</feature>
<dbReference type="Gene3D" id="3.40.50.1820">
    <property type="entry name" value="alpha/beta hydrolase"/>
    <property type="match status" value="1"/>
</dbReference>
<organism evidence="5 6">
    <name type="scientific">Brevundimonas variabilis</name>
    <dbReference type="NCBI Taxonomy" id="74312"/>
    <lineage>
        <taxon>Bacteria</taxon>
        <taxon>Pseudomonadati</taxon>
        <taxon>Pseudomonadota</taxon>
        <taxon>Alphaproteobacteria</taxon>
        <taxon>Caulobacterales</taxon>
        <taxon>Caulobacteraceae</taxon>
        <taxon>Brevundimonas</taxon>
    </lineage>
</organism>
<dbReference type="EC" id="3.1.1.-" evidence="3"/>
<dbReference type="Pfam" id="PF00135">
    <property type="entry name" value="COesterase"/>
    <property type="match status" value="2"/>
</dbReference>
<dbReference type="InterPro" id="IPR029058">
    <property type="entry name" value="AB_hydrolase_fold"/>
</dbReference>
<feature type="domain" description="Carboxylesterase type B" evidence="4">
    <location>
        <begin position="370"/>
        <end position="486"/>
    </location>
</feature>
<dbReference type="RefSeq" id="WP_183213555.1">
    <property type="nucleotide sequence ID" value="NZ_JACHOR010000003.1"/>
</dbReference>
<dbReference type="PANTHER" id="PTHR11559">
    <property type="entry name" value="CARBOXYLESTERASE"/>
    <property type="match status" value="1"/>
</dbReference>
<dbReference type="SUPFAM" id="SSF53474">
    <property type="entry name" value="alpha/beta-Hydrolases"/>
    <property type="match status" value="1"/>
</dbReference>
<dbReference type="InterPro" id="IPR002018">
    <property type="entry name" value="CarbesteraseB"/>
</dbReference>
<dbReference type="EMBL" id="JACHOR010000003">
    <property type="protein sequence ID" value="MBB5746607.1"/>
    <property type="molecule type" value="Genomic_DNA"/>
</dbReference>
<keyword evidence="2 3" id="KW-0378">Hydrolase</keyword>
<accession>A0A7W9FEQ7</accession>
<name>A0A7W9FEQ7_9CAUL</name>
<evidence type="ECO:0000313" key="5">
    <source>
        <dbReference type="EMBL" id="MBB5746607.1"/>
    </source>
</evidence>
<dbReference type="InterPro" id="IPR050309">
    <property type="entry name" value="Type-B_Carboxylest/Lipase"/>
</dbReference>
<sequence>MRALILSAVAALSLVTTPAFSQEDRPRAEVAQGFALGERIGSIEVFRGLPFAADTGGNNRWRAPEPALPWQGDRDASAFGPICTQRVGVSSPALRARAQSEDCLSLNIWKPADADGAPVMVWIHGGANSFGSGSDVYYDGTPFARRGVVLVTINYRVGHLGFFAHPALAESGGNLVNYGLLDQIAALRWVQQNIGAFGGDPTDVTVFGESAGGAAVLNLLASPDARGLFAKAAVQSGGGLRLPRDVAAVTREGRATVQALDLTGDAATAEALRALPADRFTQDGVRPAVPGFGPAVGGAALPEAPLVAIRGGRAAAVPLIIGVNSNEASLMQSYGMQPDAVITQFGGRLPALLDAYGPAINGDDALYARRLYGDVVFAYPARAVAIAHSRRAPVWLYWFDYVAEGRRGEVTGVAHAAEIPYVFDTSREAAGLPPVSAADQVYASGVNACFTSLALTGRPTDAPLCAGWTPYDRDRDNWFVFAPTPTEIEGRDRRPLDAIGAALCRLNLD</sequence>
<comment type="similarity">
    <text evidence="1 3">Belongs to the type-B carboxylesterase/lipase family.</text>
</comment>
<dbReference type="Proteomes" id="UP000545037">
    <property type="component" value="Unassembled WGS sequence"/>
</dbReference>
<gene>
    <name evidence="5" type="ORF">GGR13_002211</name>
</gene>
<dbReference type="InterPro" id="IPR019826">
    <property type="entry name" value="Carboxylesterase_B_AS"/>
</dbReference>
<evidence type="ECO:0000256" key="1">
    <source>
        <dbReference type="ARBA" id="ARBA00005964"/>
    </source>
</evidence>
<dbReference type="PROSITE" id="PS00122">
    <property type="entry name" value="CARBOXYLESTERASE_B_1"/>
    <property type="match status" value="1"/>
</dbReference>
<evidence type="ECO:0000313" key="6">
    <source>
        <dbReference type="Proteomes" id="UP000545037"/>
    </source>
</evidence>
<evidence type="ECO:0000259" key="4">
    <source>
        <dbReference type="Pfam" id="PF00135"/>
    </source>
</evidence>
<feature type="chain" id="PRO_5031589184" description="Carboxylic ester hydrolase" evidence="3">
    <location>
        <begin position="22"/>
        <end position="509"/>
    </location>
</feature>
<reference evidence="5 6" key="1">
    <citation type="submission" date="2020-08" db="EMBL/GenBank/DDBJ databases">
        <title>Genomic Encyclopedia of Type Strains, Phase IV (KMG-IV): sequencing the most valuable type-strain genomes for metagenomic binning, comparative biology and taxonomic classification.</title>
        <authorList>
            <person name="Goeker M."/>
        </authorList>
    </citation>
    <scope>NUCLEOTIDE SEQUENCE [LARGE SCALE GENOMIC DNA]</scope>
    <source>
        <strain evidence="5 6">DSM 4737</strain>
    </source>
</reference>
<proteinExistence type="inferred from homology"/>
<feature type="signal peptide" evidence="3">
    <location>
        <begin position="1"/>
        <end position="21"/>
    </location>
</feature>
<dbReference type="AlphaFoldDB" id="A0A7W9FEQ7"/>